<dbReference type="InterPro" id="IPR012337">
    <property type="entry name" value="RNaseH-like_sf"/>
</dbReference>
<dbReference type="Pfam" id="PF05699">
    <property type="entry name" value="Dimer_Tnp_hAT"/>
    <property type="match status" value="1"/>
</dbReference>
<dbReference type="InterPro" id="IPR008906">
    <property type="entry name" value="HATC_C_dom"/>
</dbReference>
<evidence type="ECO:0000313" key="3">
    <source>
        <dbReference type="Proteomes" id="UP000478052"/>
    </source>
</evidence>
<reference evidence="2 3" key="1">
    <citation type="submission" date="2019-08" db="EMBL/GenBank/DDBJ databases">
        <title>Whole genome of Aphis craccivora.</title>
        <authorList>
            <person name="Voronova N.V."/>
            <person name="Shulinski R.S."/>
            <person name="Bandarenka Y.V."/>
            <person name="Zhorov D.G."/>
            <person name="Warner D."/>
        </authorList>
    </citation>
    <scope>NUCLEOTIDE SEQUENCE [LARGE SCALE GENOMIC DNA]</scope>
    <source>
        <strain evidence="2">180601</strain>
        <tissue evidence="2">Whole Body</tissue>
    </source>
</reference>
<gene>
    <name evidence="2" type="ORF">FWK35_00030212</name>
</gene>
<accession>A0A6G0VS37</accession>
<dbReference type="SUPFAM" id="SSF53098">
    <property type="entry name" value="Ribonuclease H-like"/>
    <property type="match status" value="1"/>
</dbReference>
<dbReference type="Proteomes" id="UP000478052">
    <property type="component" value="Unassembled WGS sequence"/>
</dbReference>
<protein>
    <submittedName>
        <fullName evidence="2">Zinc finger BED domain-containing protein 1-like</fullName>
    </submittedName>
</protein>
<feature type="non-terminal residue" evidence="2">
    <location>
        <position position="1"/>
    </location>
</feature>
<evidence type="ECO:0000313" key="2">
    <source>
        <dbReference type="EMBL" id="KAF0704108.1"/>
    </source>
</evidence>
<dbReference type="AlphaFoldDB" id="A0A6G0VS37"/>
<feature type="non-terminal residue" evidence="2">
    <location>
        <position position="77"/>
    </location>
</feature>
<evidence type="ECO:0000259" key="1">
    <source>
        <dbReference type="Pfam" id="PF05699"/>
    </source>
</evidence>
<dbReference type="OrthoDB" id="6630521at2759"/>
<organism evidence="2 3">
    <name type="scientific">Aphis craccivora</name>
    <name type="common">Cowpea aphid</name>
    <dbReference type="NCBI Taxonomy" id="307492"/>
    <lineage>
        <taxon>Eukaryota</taxon>
        <taxon>Metazoa</taxon>
        <taxon>Ecdysozoa</taxon>
        <taxon>Arthropoda</taxon>
        <taxon>Hexapoda</taxon>
        <taxon>Insecta</taxon>
        <taxon>Pterygota</taxon>
        <taxon>Neoptera</taxon>
        <taxon>Paraneoptera</taxon>
        <taxon>Hemiptera</taxon>
        <taxon>Sternorrhyncha</taxon>
        <taxon>Aphidomorpha</taxon>
        <taxon>Aphidoidea</taxon>
        <taxon>Aphididae</taxon>
        <taxon>Aphidini</taxon>
        <taxon>Aphis</taxon>
        <taxon>Aphis</taxon>
    </lineage>
</organism>
<name>A0A6G0VS37_APHCR</name>
<dbReference type="EMBL" id="VUJU01013653">
    <property type="protein sequence ID" value="KAF0704108.1"/>
    <property type="molecule type" value="Genomic_DNA"/>
</dbReference>
<feature type="domain" description="HAT C-terminal dimerisation" evidence="1">
    <location>
        <begin position="26"/>
        <end position="67"/>
    </location>
</feature>
<dbReference type="GO" id="GO:0046983">
    <property type="term" value="F:protein dimerization activity"/>
    <property type="evidence" value="ECO:0007669"/>
    <property type="project" value="InterPro"/>
</dbReference>
<sequence length="77" mass="8746">YAISRTFLQNCRILGKAQDTVVSIKEVALKYASIPATSVPSERIFSKTGQIISARRNRLLPENLDTLKRKFIRIIVQ</sequence>
<keyword evidence="3" id="KW-1185">Reference proteome</keyword>
<comment type="caution">
    <text evidence="2">The sequence shown here is derived from an EMBL/GenBank/DDBJ whole genome shotgun (WGS) entry which is preliminary data.</text>
</comment>
<proteinExistence type="predicted"/>